<sequence>MLAGVLQDPARSLGRGPRNLHLPPRAKGLTMIVCITNDIPELRSCTIRGEHLDNCSGFVVRFDYRTNQVTHTNVECRGCLPYPAEHGFLCGSCAEKLDAALAGSVDLISHLRSIESGPRDQTPTRAAPGSRVIVPASWMEADELYIALSAAAVAYSVDWQVEEPERDVTASSLNGFNPEANIEAVWFVTEMLTKYVQASLPNLIAKVEGAIRSVEYIAKVQTAMARFPFDEAPQRVHYVRCRTCQHMTLNRRPPLEYNGPVVVECSNEDCKALWDPRLIDFDLQLLRVEVQEAALANARRQRIADRDAAREANKLRRQAVRDAEKAAELEAASVPI</sequence>
<evidence type="ECO:0000313" key="2">
    <source>
        <dbReference type="Proteomes" id="UP000256541"/>
    </source>
</evidence>
<evidence type="ECO:0000313" key="1">
    <source>
        <dbReference type="EMBL" id="RFA12136.1"/>
    </source>
</evidence>
<dbReference type="AlphaFoldDB" id="A0A3E0VQG9"/>
<name>A0A3E0VQG9_9MICO</name>
<protein>
    <submittedName>
        <fullName evidence="1">Uncharacterized protein</fullName>
    </submittedName>
</protein>
<accession>A0A3E0VQG9</accession>
<gene>
    <name evidence="1" type="ORF">B7R22_17040</name>
</gene>
<dbReference type="Proteomes" id="UP000256541">
    <property type="component" value="Unassembled WGS sequence"/>
</dbReference>
<comment type="caution">
    <text evidence="1">The sequence shown here is derived from an EMBL/GenBank/DDBJ whole genome shotgun (WGS) entry which is preliminary data.</text>
</comment>
<dbReference type="EMBL" id="NBXB01000045">
    <property type="protein sequence ID" value="RFA12136.1"/>
    <property type="molecule type" value="Genomic_DNA"/>
</dbReference>
<proteinExistence type="predicted"/>
<organism evidence="1 2">
    <name type="scientific">Subtercola boreus</name>
    <dbReference type="NCBI Taxonomy" id="120213"/>
    <lineage>
        <taxon>Bacteria</taxon>
        <taxon>Bacillati</taxon>
        <taxon>Actinomycetota</taxon>
        <taxon>Actinomycetes</taxon>
        <taxon>Micrococcales</taxon>
        <taxon>Microbacteriaceae</taxon>
        <taxon>Subtercola</taxon>
    </lineage>
</organism>
<reference evidence="1 2" key="1">
    <citation type="submission" date="2017-04" db="EMBL/GenBank/DDBJ databases">
        <title>Comparative genome analysis of Subtercola boreus.</title>
        <authorList>
            <person name="Cho Y.-J."/>
            <person name="Cho A."/>
            <person name="Kim O.-S."/>
            <person name="Lee J.-I."/>
        </authorList>
    </citation>
    <scope>NUCLEOTIDE SEQUENCE [LARGE SCALE GENOMIC DNA]</scope>
    <source>
        <strain evidence="1 2">P27479</strain>
    </source>
</reference>